<accession>A0AAV5QF99</accession>
<dbReference type="GO" id="GO:0005634">
    <property type="term" value="C:nucleus"/>
    <property type="evidence" value="ECO:0007669"/>
    <property type="project" value="UniProtKB-SubCell"/>
</dbReference>
<dbReference type="InterPro" id="IPR003822">
    <property type="entry name" value="PAH"/>
</dbReference>
<proteinExistence type="predicted"/>
<evidence type="ECO:0000256" key="3">
    <source>
        <dbReference type="PROSITE-ProRule" id="PRU00810"/>
    </source>
</evidence>
<evidence type="ECO:0000256" key="1">
    <source>
        <dbReference type="ARBA" id="ARBA00004123"/>
    </source>
</evidence>
<dbReference type="EMBL" id="BTFZ01000001">
    <property type="protein sequence ID" value="GMM33080.1"/>
    <property type="molecule type" value="Genomic_DNA"/>
</dbReference>
<protein>
    <submittedName>
        <fullName evidence="4">Uncharacterized protein</fullName>
    </submittedName>
</protein>
<dbReference type="AlphaFoldDB" id="A0AAV5QF99"/>
<gene>
    <name evidence="4" type="ORF">DASC09_004050</name>
</gene>
<reference evidence="4 5" key="1">
    <citation type="journal article" date="2023" name="Elife">
        <title>Identification of key yeast species and microbe-microbe interactions impacting larval growth of Drosophila in the wild.</title>
        <authorList>
            <person name="Mure A."/>
            <person name="Sugiura Y."/>
            <person name="Maeda R."/>
            <person name="Honda K."/>
            <person name="Sakurai N."/>
            <person name="Takahashi Y."/>
            <person name="Watada M."/>
            <person name="Katoh T."/>
            <person name="Gotoh A."/>
            <person name="Gotoh Y."/>
            <person name="Taniguchi I."/>
            <person name="Nakamura K."/>
            <person name="Hayashi T."/>
            <person name="Katayama T."/>
            <person name="Uemura T."/>
            <person name="Hattori Y."/>
        </authorList>
    </citation>
    <scope>NUCLEOTIDE SEQUENCE [LARGE SCALE GENOMIC DNA]</scope>
    <source>
        <strain evidence="4 5">SC-9</strain>
    </source>
</reference>
<keyword evidence="2 3" id="KW-0539">Nucleus</keyword>
<sequence length="77" mass="8911">MDDAIGYVNKIKTCCRHTDRREQRPIQEVYLQVALSFNSAPDLLADFKKFLSDPDNIANPVMEPVRVYWQTPSLLDL</sequence>
<evidence type="ECO:0000313" key="4">
    <source>
        <dbReference type="EMBL" id="GMM33080.1"/>
    </source>
</evidence>
<evidence type="ECO:0000313" key="5">
    <source>
        <dbReference type="Proteomes" id="UP001360560"/>
    </source>
</evidence>
<name>A0AAV5QF99_9ASCO</name>
<comment type="subcellular location">
    <subcellularLocation>
        <location evidence="1 3">Nucleus</location>
    </subcellularLocation>
</comment>
<comment type="caution">
    <text evidence="4">The sequence shown here is derived from an EMBL/GenBank/DDBJ whole genome shotgun (WGS) entry which is preliminary data.</text>
</comment>
<dbReference type="PROSITE" id="PS51477">
    <property type="entry name" value="PAH"/>
    <property type="match status" value="1"/>
</dbReference>
<dbReference type="GeneID" id="90071059"/>
<dbReference type="SUPFAM" id="SSF47762">
    <property type="entry name" value="PAH2 domain"/>
    <property type="match status" value="1"/>
</dbReference>
<dbReference type="InterPro" id="IPR036600">
    <property type="entry name" value="PAH_sf"/>
</dbReference>
<dbReference type="RefSeq" id="XP_064850080.1">
    <property type="nucleotide sequence ID" value="XM_064994008.1"/>
</dbReference>
<dbReference type="GO" id="GO:0006355">
    <property type="term" value="P:regulation of DNA-templated transcription"/>
    <property type="evidence" value="ECO:0007669"/>
    <property type="project" value="InterPro"/>
</dbReference>
<keyword evidence="5" id="KW-1185">Reference proteome</keyword>
<organism evidence="4 5">
    <name type="scientific">Saccharomycopsis crataegensis</name>
    <dbReference type="NCBI Taxonomy" id="43959"/>
    <lineage>
        <taxon>Eukaryota</taxon>
        <taxon>Fungi</taxon>
        <taxon>Dikarya</taxon>
        <taxon>Ascomycota</taxon>
        <taxon>Saccharomycotina</taxon>
        <taxon>Saccharomycetes</taxon>
        <taxon>Saccharomycopsidaceae</taxon>
        <taxon>Saccharomycopsis</taxon>
    </lineage>
</organism>
<dbReference type="Gene3D" id="1.20.1160.11">
    <property type="entry name" value="Paired amphipathic helix"/>
    <property type="match status" value="1"/>
</dbReference>
<dbReference type="Proteomes" id="UP001360560">
    <property type="component" value="Unassembled WGS sequence"/>
</dbReference>
<evidence type="ECO:0000256" key="2">
    <source>
        <dbReference type="ARBA" id="ARBA00023242"/>
    </source>
</evidence>
<dbReference type="Pfam" id="PF02671">
    <property type="entry name" value="PAH"/>
    <property type="match status" value="1"/>
</dbReference>